<evidence type="ECO:0000256" key="2">
    <source>
        <dbReference type="ARBA" id="ARBA00022695"/>
    </source>
</evidence>
<evidence type="ECO:0000256" key="5">
    <source>
        <dbReference type="ARBA" id="ARBA00022759"/>
    </source>
</evidence>
<dbReference type="GO" id="GO:0004519">
    <property type="term" value="F:endonuclease activity"/>
    <property type="evidence" value="ECO:0007669"/>
    <property type="project" value="UniProtKB-KW"/>
</dbReference>
<evidence type="ECO:0000256" key="8">
    <source>
        <dbReference type="ARBA" id="ARBA00022884"/>
    </source>
</evidence>
<dbReference type="GO" id="GO:0016787">
    <property type="term" value="F:hydrolase activity"/>
    <property type="evidence" value="ECO:0007669"/>
    <property type="project" value="UniProtKB-KW"/>
</dbReference>
<dbReference type="AlphaFoldDB" id="A0A9Q3HL96"/>
<dbReference type="InterPro" id="IPR013103">
    <property type="entry name" value="RVT_2"/>
</dbReference>
<keyword evidence="10" id="KW-0695">RNA-directed DNA polymerase</keyword>
<dbReference type="Gene3D" id="3.30.420.10">
    <property type="entry name" value="Ribonuclease H-like superfamily/Ribonuclease H"/>
    <property type="match status" value="1"/>
</dbReference>
<dbReference type="Pfam" id="PF07727">
    <property type="entry name" value="RVT_2"/>
    <property type="match status" value="1"/>
</dbReference>
<keyword evidence="13" id="KW-0511">Multifunctional enzyme</keyword>
<sequence length="642" mass="72283">MYYCANGKQNPKCLTHKKEECFSENPHLRPQRRDNKRKAPNARPAAHISTAQALHTSVLSKPEPHQLVVDCGATHHINLMSEGIGTVNLLSNNQYLTFPNSLFVPKLNCNLVSLLKLFDEELIINRHKDSFSLTTEGKVLLHGKIKNNLIKVDYHLPTANRTVLNNYPWHERLGHVGKSVIKSMGLPSTATACKVCALNKAHQLPFKDHFEPAHLPLDCVHIDLVGPISPPSISCCKYILTIVDQATSFKIVRFLKNKSDAFHHFTVTKRLMETQHDRSLKKLVSDQGGEFLNSHFQQLANECGFVHSFSPAYTPKHNGFAERANRTILEKTRCMLNATKLPNSYWAETVSTATLLSNSVPTLSQHNHSPHTLWTGLPPRIKKKILISRHVSFNELVFPQLKHQSDDQLPLSLPWEALDKPLPEHQPLPNLTPDTQELVDEPQVEPNRRPIRIKVIGPRHPTLVSSAINPDNILPYPRRAGALLTTLDNTPNTYSKAISGPPKEVWLEAINRELSSMEKLNVWDVVEIDPTYKLVGTTWVLKTKRDHLNKVVKHKARLCAQGFTQTPGVDFDKTYSPTGRLNSLRTLIAFLASNGLLFHQIDVKSAFINAPLAESVYLGIPQGLRSNNQKYCLRLEKAIYGL</sequence>
<protein>
    <recommendedName>
        <fullName evidence="17">Integrase catalytic domain-containing protein</fullName>
    </recommendedName>
</protein>
<keyword evidence="3" id="KW-0540">Nuclease</keyword>
<evidence type="ECO:0000256" key="1">
    <source>
        <dbReference type="ARBA" id="ARBA00022578"/>
    </source>
</evidence>
<keyword evidence="5" id="KW-0255">Endonuclease</keyword>
<dbReference type="EMBL" id="AVOT02021014">
    <property type="protein sequence ID" value="MBW0509573.1"/>
    <property type="molecule type" value="Genomic_DNA"/>
</dbReference>
<keyword evidence="7" id="KW-0460">Magnesium</keyword>
<dbReference type="GO" id="GO:0006310">
    <property type="term" value="P:DNA recombination"/>
    <property type="evidence" value="ECO:0007669"/>
    <property type="project" value="UniProtKB-KW"/>
</dbReference>
<evidence type="ECO:0000313" key="18">
    <source>
        <dbReference type="EMBL" id="MBW0509573.1"/>
    </source>
</evidence>
<dbReference type="GO" id="GO:0046872">
    <property type="term" value="F:metal ion binding"/>
    <property type="evidence" value="ECO:0007669"/>
    <property type="project" value="UniProtKB-KW"/>
</dbReference>
<dbReference type="InterPro" id="IPR036397">
    <property type="entry name" value="RNaseH_sf"/>
</dbReference>
<dbReference type="Pfam" id="PF00665">
    <property type="entry name" value="rve"/>
    <property type="match status" value="1"/>
</dbReference>
<dbReference type="InterPro" id="IPR001584">
    <property type="entry name" value="Integrase_cat-core"/>
</dbReference>
<keyword evidence="19" id="KW-1185">Reference proteome</keyword>
<evidence type="ECO:0000259" key="17">
    <source>
        <dbReference type="PROSITE" id="PS50994"/>
    </source>
</evidence>
<comment type="caution">
    <text evidence="18">The sequence shown here is derived from an EMBL/GenBank/DDBJ whole genome shotgun (WGS) entry which is preliminary data.</text>
</comment>
<dbReference type="GO" id="GO:0005634">
    <property type="term" value="C:nucleus"/>
    <property type="evidence" value="ECO:0007669"/>
    <property type="project" value="UniProtKB-ARBA"/>
</dbReference>
<evidence type="ECO:0000256" key="12">
    <source>
        <dbReference type="ARBA" id="ARBA00023172"/>
    </source>
</evidence>
<dbReference type="InterPro" id="IPR039537">
    <property type="entry name" value="Retrotran_Ty1/copia-like"/>
</dbReference>
<feature type="domain" description="Integrase catalytic" evidence="17">
    <location>
        <begin position="212"/>
        <end position="378"/>
    </location>
</feature>
<evidence type="ECO:0000256" key="7">
    <source>
        <dbReference type="ARBA" id="ARBA00022842"/>
    </source>
</evidence>
<feature type="region of interest" description="Disordered" evidence="16">
    <location>
        <begin position="25"/>
        <end position="46"/>
    </location>
</feature>
<evidence type="ECO:0000256" key="10">
    <source>
        <dbReference type="ARBA" id="ARBA00022918"/>
    </source>
</evidence>
<evidence type="ECO:0000256" key="14">
    <source>
        <dbReference type="ARBA" id="ARBA00048173"/>
    </source>
</evidence>
<dbReference type="OrthoDB" id="413361at2759"/>
<organism evidence="18 19">
    <name type="scientific">Austropuccinia psidii MF-1</name>
    <dbReference type="NCBI Taxonomy" id="1389203"/>
    <lineage>
        <taxon>Eukaryota</taxon>
        <taxon>Fungi</taxon>
        <taxon>Dikarya</taxon>
        <taxon>Basidiomycota</taxon>
        <taxon>Pucciniomycotina</taxon>
        <taxon>Pucciniomycetes</taxon>
        <taxon>Pucciniales</taxon>
        <taxon>Sphaerophragmiaceae</taxon>
        <taxon>Austropuccinia</taxon>
    </lineage>
</organism>
<dbReference type="PROSITE" id="PS50994">
    <property type="entry name" value="INTEGRASE"/>
    <property type="match status" value="1"/>
</dbReference>
<gene>
    <name evidence="18" type="ORF">O181_049288</name>
</gene>
<keyword evidence="11" id="KW-0808">Transferase</keyword>
<dbReference type="Proteomes" id="UP000765509">
    <property type="component" value="Unassembled WGS sequence"/>
</dbReference>
<evidence type="ECO:0000256" key="13">
    <source>
        <dbReference type="ARBA" id="ARBA00023268"/>
    </source>
</evidence>
<keyword evidence="4" id="KW-0479">Metal-binding</keyword>
<evidence type="ECO:0000256" key="4">
    <source>
        <dbReference type="ARBA" id="ARBA00022723"/>
    </source>
</evidence>
<keyword evidence="6" id="KW-0378">Hydrolase</keyword>
<dbReference type="GO" id="GO:0015074">
    <property type="term" value="P:DNA integration"/>
    <property type="evidence" value="ECO:0007669"/>
    <property type="project" value="UniProtKB-KW"/>
</dbReference>
<keyword evidence="12" id="KW-0233">DNA recombination</keyword>
<reference evidence="18" key="1">
    <citation type="submission" date="2021-03" db="EMBL/GenBank/DDBJ databases">
        <title>Draft genome sequence of rust myrtle Austropuccinia psidii MF-1, a brazilian biotype.</title>
        <authorList>
            <person name="Quecine M.C."/>
            <person name="Pachon D.M.R."/>
            <person name="Bonatelli M.L."/>
            <person name="Correr F.H."/>
            <person name="Franceschini L.M."/>
            <person name="Leite T.F."/>
            <person name="Margarido G.R.A."/>
            <person name="Almeida C.A."/>
            <person name="Ferrarezi J.A."/>
            <person name="Labate C.A."/>
        </authorList>
    </citation>
    <scope>NUCLEOTIDE SEQUENCE</scope>
    <source>
        <strain evidence="18">MF-1</strain>
    </source>
</reference>
<evidence type="ECO:0000256" key="9">
    <source>
        <dbReference type="ARBA" id="ARBA00022908"/>
    </source>
</evidence>
<keyword evidence="11" id="KW-0239">DNA-directed DNA polymerase</keyword>
<comment type="catalytic activity">
    <reaction evidence="14">
        <text>DNA(n) + a 2'-deoxyribonucleoside 5'-triphosphate = DNA(n+1) + diphosphate</text>
        <dbReference type="Rhea" id="RHEA:22508"/>
        <dbReference type="Rhea" id="RHEA-COMP:17339"/>
        <dbReference type="Rhea" id="RHEA-COMP:17340"/>
        <dbReference type="ChEBI" id="CHEBI:33019"/>
        <dbReference type="ChEBI" id="CHEBI:61560"/>
        <dbReference type="ChEBI" id="CHEBI:173112"/>
        <dbReference type="EC" id="2.7.7.49"/>
    </reaction>
</comment>
<evidence type="ECO:0000256" key="6">
    <source>
        <dbReference type="ARBA" id="ARBA00022801"/>
    </source>
</evidence>
<proteinExistence type="predicted"/>
<dbReference type="GO" id="GO:0032196">
    <property type="term" value="P:transposition"/>
    <property type="evidence" value="ECO:0007669"/>
    <property type="project" value="UniProtKB-KW"/>
</dbReference>
<evidence type="ECO:0000256" key="11">
    <source>
        <dbReference type="ARBA" id="ARBA00022932"/>
    </source>
</evidence>
<dbReference type="PANTHER" id="PTHR42648:SF11">
    <property type="entry name" value="TRANSPOSON TY4-P GAG-POL POLYPROTEIN"/>
    <property type="match status" value="1"/>
</dbReference>
<evidence type="ECO:0000256" key="15">
    <source>
        <dbReference type="ARBA" id="ARBA00049244"/>
    </source>
</evidence>
<dbReference type="GO" id="GO:0003723">
    <property type="term" value="F:RNA binding"/>
    <property type="evidence" value="ECO:0007669"/>
    <property type="project" value="UniProtKB-KW"/>
</dbReference>
<evidence type="ECO:0000256" key="16">
    <source>
        <dbReference type="SAM" id="MobiDB-lite"/>
    </source>
</evidence>
<dbReference type="SUPFAM" id="SSF53098">
    <property type="entry name" value="Ribonuclease H-like"/>
    <property type="match status" value="1"/>
</dbReference>
<dbReference type="PANTHER" id="PTHR42648">
    <property type="entry name" value="TRANSPOSASE, PUTATIVE-RELATED"/>
    <property type="match status" value="1"/>
</dbReference>
<keyword evidence="2" id="KW-0548">Nucleotidyltransferase</keyword>
<comment type="catalytic activity">
    <reaction evidence="15">
        <text>DNA(n) + a 2'-deoxyribonucleoside 5'-triphosphate = DNA(n+1) + diphosphate</text>
        <dbReference type="Rhea" id="RHEA:22508"/>
        <dbReference type="Rhea" id="RHEA-COMP:17339"/>
        <dbReference type="Rhea" id="RHEA-COMP:17340"/>
        <dbReference type="ChEBI" id="CHEBI:33019"/>
        <dbReference type="ChEBI" id="CHEBI:61560"/>
        <dbReference type="ChEBI" id="CHEBI:173112"/>
        <dbReference type="EC" id="2.7.7.7"/>
    </reaction>
</comment>
<evidence type="ECO:0000313" key="19">
    <source>
        <dbReference type="Proteomes" id="UP000765509"/>
    </source>
</evidence>
<dbReference type="InterPro" id="IPR012337">
    <property type="entry name" value="RNaseH-like_sf"/>
</dbReference>
<dbReference type="GO" id="GO:0003964">
    <property type="term" value="F:RNA-directed DNA polymerase activity"/>
    <property type="evidence" value="ECO:0007669"/>
    <property type="project" value="UniProtKB-KW"/>
</dbReference>
<keyword evidence="8" id="KW-0694">RNA-binding</keyword>
<keyword evidence="9" id="KW-0229">DNA integration</keyword>
<keyword evidence="1" id="KW-0815">Transposition</keyword>
<evidence type="ECO:0000256" key="3">
    <source>
        <dbReference type="ARBA" id="ARBA00022722"/>
    </source>
</evidence>
<accession>A0A9Q3HL96</accession>
<name>A0A9Q3HL96_9BASI</name>
<dbReference type="GO" id="GO:0003887">
    <property type="term" value="F:DNA-directed DNA polymerase activity"/>
    <property type="evidence" value="ECO:0007669"/>
    <property type="project" value="UniProtKB-KW"/>
</dbReference>